<dbReference type="Proteomes" id="UP000828048">
    <property type="component" value="Chromosome 6"/>
</dbReference>
<protein>
    <submittedName>
        <fullName evidence="1">Uncharacterized protein</fullName>
    </submittedName>
</protein>
<comment type="caution">
    <text evidence="1">The sequence shown here is derived from an EMBL/GenBank/DDBJ whole genome shotgun (WGS) entry which is preliminary data.</text>
</comment>
<proteinExistence type="predicted"/>
<keyword evidence="2" id="KW-1185">Reference proteome</keyword>
<gene>
    <name evidence="1" type="ORF">Vadar_025775</name>
</gene>
<organism evidence="1 2">
    <name type="scientific">Vaccinium darrowii</name>
    <dbReference type="NCBI Taxonomy" id="229202"/>
    <lineage>
        <taxon>Eukaryota</taxon>
        <taxon>Viridiplantae</taxon>
        <taxon>Streptophyta</taxon>
        <taxon>Embryophyta</taxon>
        <taxon>Tracheophyta</taxon>
        <taxon>Spermatophyta</taxon>
        <taxon>Magnoliopsida</taxon>
        <taxon>eudicotyledons</taxon>
        <taxon>Gunneridae</taxon>
        <taxon>Pentapetalae</taxon>
        <taxon>asterids</taxon>
        <taxon>Ericales</taxon>
        <taxon>Ericaceae</taxon>
        <taxon>Vaccinioideae</taxon>
        <taxon>Vaccinieae</taxon>
        <taxon>Vaccinium</taxon>
    </lineage>
</organism>
<sequence>MPRTFNHAAHANLALHLLINDSMMPRRGSLRLPNFGFPFSVVSTSCISTTNICLCSNGKKKIRNLTGLENSLVYDKKSSKATKHIKQEELSTIK</sequence>
<dbReference type="EMBL" id="CM037156">
    <property type="protein sequence ID" value="KAH7838389.1"/>
    <property type="molecule type" value="Genomic_DNA"/>
</dbReference>
<accession>A0ACB7XCM7</accession>
<evidence type="ECO:0000313" key="1">
    <source>
        <dbReference type="EMBL" id="KAH7838389.1"/>
    </source>
</evidence>
<name>A0ACB7XCM7_9ERIC</name>
<evidence type="ECO:0000313" key="2">
    <source>
        <dbReference type="Proteomes" id="UP000828048"/>
    </source>
</evidence>
<reference evidence="1 2" key="1">
    <citation type="journal article" date="2021" name="Hortic Res">
        <title>High-quality reference genome and annotation aids understanding of berry development for evergreen blueberry (Vaccinium darrowii).</title>
        <authorList>
            <person name="Yu J."/>
            <person name="Hulse-Kemp A.M."/>
            <person name="Babiker E."/>
            <person name="Staton M."/>
        </authorList>
    </citation>
    <scope>NUCLEOTIDE SEQUENCE [LARGE SCALE GENOMIC DNA]</scope>
    <source>
        <strain evidence="2">cv. NJ 8807/NJ 8810</strain>
        <tissue evidence="1">Young leaf</tissue>
    </source>
</reference>